<dbReference type="OrthoDB" id="2989874at2"/>
<dbReference type="AlphaFoldDB" id="A0A292YDL2"/>
<dbReference type="Proteomes" id="UP000217785">
    <property type="component" value="Unassembled WGS sequence"/>
</dbReference>
<name>A0A292YDL2_9BACL</name>
<comment type="caution">
    <text evidence="4">The sequence shown here is derived from an EMBL/GenBank/DDBJ whole genome shotgun (WGS) entry which is preliminary data.</text>
</comment>
<keyword evidence="1" id="KW-0175">Coiled coil</keyword>
<protein>
    <submittedName>
        <fullName evidence="4">Uncharacterized protein</fullName>
    </submittedName>
</protein>
<keyword evidence="3" id="KW-0472">Membrane</keyword>
<feature type="compositionally biased region" description="Low complexity" evidence="2">
    <location>
        <begin position="243"/>
        <end position="262"/>
    </location>
</feature>
<organism evidence="4 5">
    <name type="scientific">Effusibacillus lacus</name>
    <dbReference type="NCBI Taxonomy" id="1348429"/>
    <lineage>
        <taxon>Bacteria</taxon>
        <taxon>Bacillati</taxon>
        <taxon>Bacillota</taxon>
        <taxon>Bacilli</taxon>
        <taxon>Bacillales</taxon>
        <taxon>Alicyclobacillaceae</taxon>
        <taxon>Effusibacillus</taxon>
    </lineage>
</organism>
<sequence>MNPVADRGRVTKGIWIALTAGLLGMAGLTLSLSSEALAKKMESQNIFQLLGELGGTTGQILSNTQTLKKQVEQVQTQLGQLKQQEVILQKQVQTGQNLQQELVRQEELTQTGVSLMEEILVREKVTAHVTGQVRGQVLTLTEEVMKNASTLEQLVGVLGATNDQTQKLNGQLDILLAELRKSQDSFRFTGRLKDLKLPVLGDTLPGLPNLPGGGLLPGGTGSGNSGSGTGQDSDNGKNGSGNSLLTDDLLPLKPLSDSLLGP</sequence>
<gene>
    <name evidence="4" type="ORF">EFBL_1918</name>
</gene>
<evidence type="ECO:0000256" key="1">
    <source>
        <dbReference type="SAM" id="Coils"/>
    </source>
</evidence>
<feature type="region of interest" description="Disordered" evidence="2">
    <location>
        <begin position="208"/>
        <end position="262"/>
    </location>
</feature>
<proteinExistence type="predicted"/>
<evidence type="ECO:0000313" key="4">
    <source>
        <dbReference type="EMBL" id="GAX90292.1"/>
    </source>
</evidence>
<evidence type="ECO:0000256" key="3">
    <source>
        <dbReference type="SAM" id="Phobius"/>
    </source>
</evidence>
<keyword evidence="5" id="KW-1185">Reference proteome</keyword>
<feature type="transmembrane region" description="Helical" evidence="3">
    <location>
        <begin position="12"/>
        <end position="32"/>
    </location>
</feature>
<accession>A0A292YDL2</accession>
<dbReference type="RefSeq" id="WP_096182012.1">
    <property type="nucleotide sequence ID" value="NZ_BDUF01000055.1"/>
</dbReference>
<feature type="compositionally biased region" description="Gly residues" evidence="2">
    <location>
        <begin position="211"/>
        <end position="229"/>
    </location>
</feature>
<keyword evidence="3" id="KW-0812">Transmembrane</keyword>
<feature type="coiled-coil region" evidence="1">
    <location>
        <begin position="64"/>
        <end position="91"/>
    </location>
</feature>
<evidence type="ECO:0000256" key="2">
    <source>
        <dbReference type="SAM" id="MobiDB-lite"/>
    </source>
</evidence>
<evidence type="ECO:0000313" key="5">
    <source>
        <dbReference type="Proteomes" id="UP000217785"/>
    </source>
</evidence>
<reference evidence="5" key="1">
    <citation type="submission" date="2017-07" db="EMBL/GenBank/DDBJ databases">
        <title>Draft genome sequence of Effusibacillus lacus strain skLN1.</title>
        <authorList>
            <person name="Watanabe M."/>
            <person name="Kojima H."/>
            <person name="Fukui M."/>
        </authorList>
    </citation>
    <scope>NUCLEOTIDE SEQUENCE [LARGE SCALE GENOMIC DNA]</scope>
    <source>
        <strain evidence="5">skLN1</strain>
    </source>
</reference>
<keyword evidence="3" id="KW-1133">Transmembrane helix</keyword>
<dbReference type="EMBL" id="BDUF01000055">
    <property type="protein sequence ID" value="GAX90292.1"/>
    <property type="molecule type" value="Genomic_DNA"/>
</dbReference>